<dbReference type="KEGG" id="sus:Acid_7897"/>
<dbReference type="InParanoid" id="Q01NH9"/>
<accession>Q01NH9</accession>
<dbReference type="Gene3D" id="1.10.720.180">
    <property type="match status" value="1"/>
</dbReference>
<evidence type="ECO:0000313" key="4">
    <source>
        <dbReference type="EMBL" id="ABJ88791.1"/>
    </source>
</evidence>
<sequence precursor="true">MRIPAVIAAVLGSVCLMTASNPKKTEFTAHDKAFYAAQSTVNFVRPGLTMKIVSANIATDGTISVDYKITDPKGVPLDAAGITTPGAVSVSFIAAYIPKGQTQFFAYTTRTQTSPITKVTAIQAGADSGGTTKQVADGEYVYTFKTKATGTGTAAFDPTLTHRIGIYGSRNLTEFDLGTNYDDDTLTWIPGGGNPTNTRDVVRTATCNKCHDQLAFHGGSRRSLDLCIMCHQPQTTDPDTGNTLDMKVFVHKLHMGSQLPSVKAGTPYQIIGFNQGVSDWSTVVLPSDPRRCTFCHEPTQKTGATQADAWLKNPNRAACGSCHDDVNFATGKNHVNLPQVSDAQCTQCHIPQGELEFDASIIGAHTVPTESTTRPGLVFTLVKVDNGVAGKNPTVTFLSKDYAGNPVPMSALTTSPNRIALVMAGPTLDYGYTSFGSDVATPGYVSENPAPTAKCGNDGTCTYTFTHAIPAKATGTFTIGIEGRRAITLLSGTTQQMSSQYGAINKTINFSVDGSKVATRRQVVDIAKCNGCHSALSLHGENRNQIEQCVMCHNPSENDASVRGVSVVPGDKTLPPQSVNFALMIHKIHTGEHLASDFNQSYVIVGFGGSHNDFSDVRYPTMNDTGTTGDTAKCYMCHVNNSEAVFPIGKNAVLDTQGRISPAPATTSACTACHLKLSALSHAVSQTDPKFGESCDVCHSAGTDFDVLKEHAGK</sequence>
<gene>
    <name evidence="4" type="ordered locus">Acid_7897</name>
</gene>
<evidence type="ECO:0000256" key="2">
    <source>
        <dbReference type="SAM" id="SignalP"/>
    </source>
</evidence>
<dbReference type="STRING" id="234267.Acid_7897"/>
<dbReference type="PANTHER" id="PTHR35038:SF6">
    <property type="entry name" value="SURFACE LOCALIZED DECAHEME CYTOCHROME C LIPOPROTEIN"/>
    <property type="match status" value="1"/>
</dbReference>
<dbReference type="InterPro" id="IPR020014">
    <property type="entry name" value="Decahaem_cyt-c_OmcA/MtrC"/>
</dbReference>
<name>Q01NH9_SOLUE</name>
<dbReference type="NCBIfam" id="TIGR03507">
    <property type="entry name" value="decahem_SO1788"/>
    <property type="match status" value="1"/>
</dbReference>
<dbReference type="InterPro" id="IPR036280">
    <property type="entry name" value="Multihaem_cyt_sf"/>
</dbReference>
<dbReference type="InterPro" id="IPR054337">
    <property type="entry name" value="Mtrc-MtrF-like_dom_II/IV"/>
</dbReference>
<reference evidence="4" key="1">
    <citation type="submission" date="2006-10" db="EMBL/GenBank/DDBJ databases">
        <title>Complete sequence of Solibacter usitatus Ellin6076.</title>
        <authorList>
            <consortium name="US DOE Joint Genome Institute"/>
            <person name="Copeland A."/>
            <person name="Lucas S."/>
            <person name="Lapidus A."/>
            <person name="Barry K."/>
            <person name="Detter J.C."/>
            <person name="Glavina del Rio T."/>
            <person name="Hammon N."/>
            <person name="Israni S."/>
            <person name="Dalin E."/>
            <person name="Tice H."/>
            <person name="Pitluck S."/>
            <person name="Thompson L.S."/>
            <person name="Brettin T."/>
            <person name="Bruce D."/>
            <person name="Han C."/>
            <person name="Tapia R."/>
            <person name="Gilna P."/>
            <person name="Schmutz J."/>
            <person name="Larimer F."/>
            <person name="Land M."/>
            <person name="Hauser L."/>
            <person name="Kyrpides N."/>
            <person name="Mikhailova N."/>
            <person name="Janssen P.H."/>
            <person name="Kuske C.R."/>
            <person name="Richardson P."/>
        </authorList>
    </citation>
    <scope>NUCLEOTIDE SEQUENCE</scope>
    <source>
        <strain evidence="4">Ellin6076</strain>
    </source>
</reference>
<dbReference type="SUPFAM" id="SSF48695">
    <property type="entry name" value="Multiheme cytochromes"/>
    <property type="match status" value="1"/>
</dbReference>
<organism evidence="4">
    <name type="scientific">Solibacter usitatus (strain Ellin6076)</name>
    <dbReference type="NCBI Taxonomy" id="234267"/>
    <lineage>
        <taxon>Bacteria</taxon>
        <taxon>Pseudomonadati</taxon>
        <taxon>Acidobacteriota</taxon>
        <taxon>Terriglobia</taxon>
        <taxon>Bryobacterales</taxon>
        <taxon>Solibacteraceae</taxon>
        <taxon>Candidatus Solibacter</taxon>
    </lineage>
</organism>
<feature type="domain" description="Outer membrane cytochrome MtrC/MtrF-like" evidence="3">
    <location>
        <begin position="199"/>
        <end position="354"/>
    </location>
</feature>
<protein>
    <recommendedName>
        <fullName evidence="3">Outer membrane cytochrome MtrC/MtrF-like domain-containing protein</fullName>
    </recommendedName>
</protein>
<dbReference type="InterPro" id="IPR051829">
    <property type="entry name" value="Multiheme_Cytochr_ET"/>
</dbReference>
<dbReference type="OrthoDB" id="9814800at2"/>
<dbReference type="PANTHER" id="PTHR35038">
    <property type="entry name" value="DISSIMILATORY SULFITE REDUCTASE SIRA"/>
    <property type="match status" value="1"/>
</dbReference>
<evidence type="ECO:0000256" key="1">
    <source>
        <dbReference type="ARBA" id="ARBA00022729"/>
    </source>
</evidence>
<feature type="chain" id="PRO_5004163073" description="Outer membrane cytochrome MtrC/MtrF-like domain-containing protein" evidence="2">
    <location>
        <begin position="20"/>
        <end position="714"/>
    </location>
</feature>
<dbReference type="Gene3D" id="3.90.10.10">
    <property type="entry name" value="Cytochrome C3"/>
    <property type="match status" value="1"/>
</dbReference>
<dbReference type="eggNOG" id="COG3303">
    <property type="taxonomic scope" value="Bacteria"/>
</dbReference>
<dbReference type="HOGENOM" id="CLU_011293_1_0_0"/>
<dbReference type="Pfam" id="PF22113">
    <property type="entry name" value="Mtrc-MtrF_II-IV_dom"/>
    <property type="match status" value="2"/>
</dbReference>
<evidence type="ECO:0000259" key="3">
    <source>
        <dbReference type="Pfam" id="PF22113"/>
    </source>
</evidence>
<keyword evidence="1 2" id="KW-0732">Signal</keyword>
<proteinExistence type="predicted"/>
<feature type="signal peptide" evidence="2">
    <location>
        <begin position="1"/>
        <end position="19"/>
    </location>
</feature>
<feature type="domain" description="Outer membrane cytochrome MtrC/MtrF-like" evidence="3">
    <location>
        <begin position="521"/>
        <end position="711"/>
    </location>
</feature>
<dbReference type="AlphaFoldDB" id="Q01NH9"/>
<dbReference type="GO" id="GO:0016491">
    <property type="term" value="F:oxidoreductase activity"/>
    <property type="evidence" value="ECO:0007669"/>
    <property type="project" value="TreeGrafter"/>
</dbReference>
<dbReference type="EMBL" id="CP000473">
    <property type="protein sequence ID" value="ABJ88791.1"/>
    <property type="molecule type" value="Genomic_DNA"/>
</dbReference>